<feature type="region of interest" description="Disordered" evidence="4">
    <location>
        <begin position="514"/>
        <end position="552"/>
    </location>
</feature>
<evidence type="ECO:0000313" key="9">
    <source>
        <dbReference type="Proteomes" id="UP000014629"/>
    </source>
</evidence>
<keyword evidence="8" id="KW-0645">Protease</keyword>
<dbReference type="PANTHER" id="PTHR43248:SF29">
    <property type="entry name" value="TRIPEPTIDYL AMINOPEPTIDASE"/>
    <property type="match status" value="1"/>
</dbReference>
<comment type="similarity">
    <text evidence="1">Belongs to the peptidase S33 family.</text>
</comment>
<gene>
    <name evidence="8" type="ORF">STRAU_1166</name>
</gene>
<dbReference type="OrthoDB" id="4273853at2"/>
<dbReference type="Proteomes" id="UP000014629">
    <property type="component" value="Unassembled WGS sequence"/>
</dbReference>
<comment type="caution">
    <text evidence="8">The sequence shown here is derived from an EMBL/GenBank/DDBJ whole genome shotgun (WGS) entry which is preliminary data.</text>
</comment>
<dbReference type="RefSeq" id="WP_016639297.1">
    <property type="nucleotide sequence ID" value="NZ_AOPZ01000044.1"/>
</dbReference>
<feature type="domain" description="AB hydrolase-1" evidence="6">
    <location>
        <begin position="132"/>
        <end position="276"/>
    </location>
</feature>
<dbReference type="InterPro" id="IPR013595">
    <property type="entry name" value="Pept_S33_TAP-like_C"/>
</dbReference>
<reference evidence="8 9" key="1">
    <citation type="submission" date="2013-02" db="EMBL/GenBank/DDBJ databases">
        <title>Draft Genome Sequence of Streptomyces aurantiacus, Which Produces Setomimycin.</title>
        <authorList>
            <person name="Gruening B.A."/>
            <person name="Praeg A."/>
            <person name="Erxleben A."/>
            <person name="Guenther S."/>
            <person name="Mueller M."/>
        </authorList>
    </citation>
    <scope>NUCLEOTIDE SEQUENCE [LARGE SCALE GENOMIC DNA]</scope>
    <source>
        <strain evidence="8 9">JA 4570</strain>
    </source>
</reference>
<dbReference type="AlphaFoldDB" id="S4A4U4"/>
<organism evidence="8 9">
    <name type="scientific">Streptomyces aurantiacus JA 4570</name>
    <dbReference type="NCBI Taxonomy" id="1286094"/>
    <lineage>
        <taxon>Bacteria</taxon>
        <taxon>Bacillati</taxon>
        <taxon>Actinomycetota</taxon>
        <taxon>Actinomycetes</taxon>
        <taxon>Kitasatosporales</taxon>
        <taxon>Streptomycetaceae</taxon>
        <taxon>Streptomyces</taxon>
        <taxon>Streptomyces aurantiacus group</taxon>
    </lineage>
</organism>
<dbReference type="EMBL" id="AOPZ01000044">
    <property type="protein sequence ID" value="EPH45760.1"/>
    <property type="molecule type" value="Genomic_DNA"/>
</dbReference>
<keyword evidence="2 5" id="KW-0732">Signal</keyword>
<evidence type="ECO:0000256" key="4">
    <source>
        <dbReference type="SAM" id="MobiDB-lite"/>
    </source>
</evidence>
<dbReference type="PATRIC" id="fig|1286094.4.peg.1148"/>
<evidence type="ECO:0000259" key="7">
    <source>
        <dbReference type="Pfam" id="PF08386"/>
    </source>
</evidence>
<dbReference type="Gene3D" id="3.40.50.1820">
    <property type="entry name" value="alpha/beta hydrolase"/>
    <property type="match status" value="1"/>
</dbReference>
<evidence type="ECO:0000259" key="6">
    <source>
        <dbReference type="Pfam" id="PF00561"/>
    </source>
</evidence>
<name>S4A4U4_9ACTN</name>
<dbReference type="InterPro" id="IPR051601">
    <property type="entry name" value="Serine_prot/Carboxylest_S33"/>
</dbReference>
<dbReference type="InterPro" id="IPR000073">
    <property type="entry name" value="AB_hydrolase_1"/>
</dbReference>
<feature type="signal peptide" evidence="5">
    <location>
        <begin position="1"/>
        <end position="24"/>
    </location>
</feature>
<evidence type="ECO:0000313" key="8">
    <source>
        <dbReference type="EMBL" id="EPH45760.1"/>
    </source>
</evidence>
<protein>
    <submittedName>
        <fullName evidence="8">Putative Tripeptidyl aminopeptidase</fullName>
    </submittedName>
</protein>
<keyword evidence="8" id="KW-0031">Aminopeptidase</keyword>
<evidence type="ECO:0000256" key="3">
    <source>
        <dbReference type="ARBA" id="ARBA00022801"/>
    </source>
</evidence>
<dbReference type="InterPro" id="IPR029058">
    <property type="entry name" value="AB_hydrolase_fold"/>
</dbReference>
<accession>S4A4U4</accession>
<keyword evidence="9" id="KW-1185">Reference proteome</keyword>
<keyword evidence="3" id="KW-0378">Hydrolase</keyword>
<dbReference type="PANTHER" id="PTHR43248">
    <property type="entry name" value="2-SUCCINYL-6-HYDROXY-2,4-CYCLOHEXADIENE-1-CARBOXYLATE SYNTHASE"/>
    <property type="match status" value="1"/>
</dbReference>
<dbReference type="SUPFAM" id="SSF53474">
    <property type="entry name" value="alpha/beta-Hydrolases"/>
    <property type="match status" value="1"/>
</dbReference>
<evidence type="ECO:0000256" key="1">
    <source>
        <dbReference type="ARBA" id="ARBA00010088"/>
    </source>
</evidence>
<sequence>MRRSRALVPAVLLGLTLSTLPAGAVAVDATDAGDTGVGQSFRTQKLVWKPCFPNPGDGLPPGAERLQCSVMKAPLDWNKQSRGTVDIAVSRLRPESGKPKRLVLTNPGGPGEEGVIVPLLFLDPAHSAVADSSEIVGVDVRGTGRSTNATCAGDTIGRERDVRDRSRANVDAMLDDAEAMARSCQGASKPIGDFVNTAQTVRDFDLLRSLLGYDRTDWFGFSAGTWLGAHYATAFPSRVGRFVFDSSVRFTGTWQQIYALQPMGFERRFRQDFLPWAARYQGVYGLGDSPQAVRASYERIRAKIAEKPLDMGDSVLTATALDSMIAGSLYNKSNFPRLGQLLAGLNAAVGTPASRAARAGEVAERVAEVRGAAKAPGALASGAPDAIDATFYTVGCNDTRWHGNRKTLAATSAAQGKLFPLIGWRSIAEPCVFWDRPAVKLPKPTGRGVPPVLMVQSEHDPAAPIEGARSASAGFKGSRFLKVTGEGDHMLFGNNNKCVDRAVDSYLASGKLPRRGATCAGGPLPDPTAPAGTTAEHNSAQRLSELADRLPD</sequence>
<feature type="domain" description="Peptidase S33 tripeptidyl aminopeptidase-like C-terminal" evidence="7">
    <location>
        <begin position="429"/>
        <end position="519"/>
    </location>
</feature>
<evidence type="ECO:0000256" key="2">
    <source>
        <dbReference type="ARBA" id="ARBA00022729"/>
    </source>
</evidence>
<dbReference type="GO" id="GO:0004177">
    <property type="term" value="F:aminopeptidase activity"/>
    <property type="evidence" value="ECO:0007669"/>
    <property type="project" value="UniProtKB-KW"/>
</dbReference>
<dbReference type="Pfam" id="PF00561">
    <property type="entry name" value="Abhydrolase_1"/>
    <property type="match status" value="1"/>
</dbReference>
<proteinExistence type="inferred from homology"/>
<dbReference type="Pfam" id="PF08386">
    <property type="entry name" value="Abhydrolase_4"/>
    <property type="match status" value="1"/>
</dbReference>
<evidence type="ECO:0000256" key="5">
    <source>
        <dbReference type="SAM" id="SignalP"/>
    </source>
</evidence>
<feature type="chain" id="PRO_5039667939" evidence="5">
    <location>
        <begin position="25"/>
        <end position="552"/>
    </location>
</feature>